<dbReference type="EMBL" id="BK014968">
    <property type="protein sequence ID" value="DAD84865.1"/>
    <property type="molecule type" value="Genomic_DNA"/>
</dbReference>
<evidence type="ECO:0000256" key="1">
    <source>
        <dbReference type="SAM" id="Phobius"/>
    </source>
</evidence>
<feature type="transmembrane region" description="Helical" evidence="1">
    <location>
        <begin position="7"/>
        <end position="30"/>
    </location>
</feature>
<sequence length="360" mass="39256">MKNIPNWVAPIVVTLCILALDAAVGALLALLIGIPAWIGSVVLVLALLCVGVVYKPGSLNAGVAQEVWTGVLIKKLREALENLGWYSRIPSYDEDVKNDVIHFGEIGGDPKVLVDNSTYPLNIQELPDGDRAVSLANFETEATSITDKELDTISYDRLGTVKERHKEAIAEEIFNKALHALAPQSHNEADSPVLLTSGDTAEEGGRKKLTLADLRKLKKWFDGRKIPQGQRVLVLCSDHVNDLLGVSETFSKQYNLDNVSGKVGKLYGFDIYEMSATPLYDATTKAKLAYGAVAQTKHKPASIAFHDKSMMRATGSLVTYFSEAKNDPLHHRNLFNVRQRSICCPLRSKGCTAAIVSAAV</sequence>
<protein>
    <submittedName>
        <fullName evidence="2">Major capsid protein</fullName>
    </submittedName>
</protein>
<keyword evidence="1" id="KW-0472">Membrane</keyword>
<dbReference type="InterPro" id="IPR045565">
    <property type="entry name" value="Phage_capsid_2"/>
</dbReference>
<reference evidence="2" key="1">
    <citation type="journal article" date="2021" name="Proc. Natl. Acad. Sci. U.S.A.">
        <title>A Catalog of Tens of Thousands of Viruses from Human Metagenomes Reveals Hidden Associations with Chronic Diseases.</title>
        <authorList>
            <person name="Tisza M.J."/>
            <person name="Buck C.B."/>
        </authorList>
    </citation>
    <scope>NUCLEOTIDE SEQUENCE</scope>
    <source>
        <strain evidence="2">CtfrL10</strain>
    </source>
</reference>
<keyword evidence="1" id="KW-1133">Transmembrane helix</keyword>
<feature type="transmembrane region" description="Helical" evidence="1">
    <location>
        <begin position="36"/>
        <end position="54"/>
    </location>
</feature>
<evidence type="ECO:0000313" key="2">
    <source>
        <dbReference type="EMBL" id="DAD84865.1"/>
    </source>
</evidence>
<organism evidence="2">
    <name type="scientific">Myoviridae sp. ctfrL10</name>
    <dbReference type="NCBI Taxonomy" id="2826678"/>
    <lineage>
        <taxon>Viruses</taxon>
        <taxon>Duplodnaviria</taxon>
        <taxon>Heunggongvirae</taxon>
        <taxon>Uroviricota</taxon>
        <taxon>Caudoviricetes</taxon>
    </lineage>
</organism>
<name>A0A8S5MRB1_9CAUD</name>
<proteinExistence type="predicted"/>
<accession>A0A8S5MRB1</accession>
<keyword evidence="1" id="KW-0812">Transmembrane</keyword>
<dbReference type="Pfam" id="PF19821">
    <property type="entry name" value="Phage_capsid_2"/>
    <property type="match status" value="1"/>
</dbReference>